<dbReference type="InterPro" id="IPR027417">
    <property type="entry name" value="P-loop_NTPase"/>
</dbReference>
<evidence type="ECO:0000256" key="1">
    <source>
        <dbReference type="ARBA" id="ARBA00022490"/>
    </source>
</evidence>
<dbReference type="PROSITE" id="PS50936">
    <property type="entry name" value="ENGC_GTPASE"/>
    <property type="match status" value="1"/>
</dbReference>
<keyword evidence="4 10" id="KW-0699">rRNA-binding</keyword>
<evidence type="ECO:0000256" key="4">
    <source>
        <dbReference type="ARBA" id="ARBA00022730"/>
    </source>
</evidence>
<evidence type="ECO:0000256" key="7">
    <source>
        <dbReference type="ARBA" id="ARBA00022833"/>
    </source>
</evidence>
<evidence type="ECO:0000256" key="8">
    <source>
        <dbReference type="ARBA" id="ARBA00022884"/>
    </source>
</evidence>
<dbReference type="PROSITE" id="PS51721">
    <property type="entry name" value="G_CP"/>
    <property type="match status" value="1"/>
</dbReference>
<feature type="domain" description="CP-type G" evidence="12">
    <location>
        <begin position="82"/>
        <end position="243"/>
    </location>
</feature>
<name>A0A847RNU0_9BACT</name>
<evidence type="ECO:0000313" key="13">
    <source>
        <dbReference type="EMBL" id="NLR64602.1"/>
    </source>
</evidence>
<evidence type="ECO:0000256" key="9">
    <source>
        <dbReference type="ARBA" id="ARBA00023134"/>
    </source>
</evidence>
<comment type="subunit">
    <text evidence="10">Monomer. Associates with 30S ribosomal subunit, binds 16S rRNA.</text>
</comment>
<dbReference type="EMBL" id="JABAIA010000001">
    <property type="protein sequence ID" value="NLR64602.1"/>
    <property type="molecule type" value="Genomic_DNA"/>
</dbReference>
<feature type="binding site" evidence="10">
    <location>
        <position position="267"/>
    </location>
    <ligand>
        <name>Zn(2+)</name>
        <dbReference type="ChEBI" id="CHEBI:29105"/>
    </ligand>
</feature>
<keyword evidence="6 10" id="KW-0378">Hydrolase</keyword>
<dbReference type="CDD" id="cd04466">
    <property type="entry name" value="S1_YloQ_GTPase"/>
    <property type="match status" value="1"/>
</dbReference>
<evidence type="ECO:0000256" key="3">
    <source>
        <dbReference type="ARBA" id="ARBA00022723"/>
    </source>
</evidence>
<dbReference type="Gene3D" id="1.10.40.50">
    <property type="entry name" value="Probable gtpase engc, domain 3"/>
    <property type="match status" value="1"/>
</dbReference>
<dbReference type="EC" id="3.6.1.-" evidence="10"/>
<feature type="binding site" evidence="10">
    <location>
        <begin position="131"/>
        <end position="134"/>
    </location>
    <ligand>
        <name>GTP</name>
        <dbReference type="ChEBI" id="CHEBI:37565"/>
    </ligand>
</feature>
<dbReference type="GO" id="GO:0046872">
    <property type="term" value="F:metal ion binding"/>
    <property type="evidence" value="ECO:0007669"/>
    <property type="project" value="UniProtKB-KW"/>
</dbReference>
<evidence type="ECO:0000313" key="14">
    <source>
        <dbReference type="Proteomes" id="UP000570474"/>
    </source>
</evidence>
<dbReference type="SUPFAM" id="SSF50249">
    <property type="entry name" value="Nucleic acid-binding proteins"/>
    <property type="match status" value="1"/>
</dbReference>
<feature type="binding site" evidence="10">
    <location>
        <begin position="185"/>
        <end position="193"/>
    </location>
    <ligand>
        <name>GTP</name>
        <dbReference type="ChEBI" id="CHEBI:37565"/>
    </ligand>
</feature>
<keyword evidence="5 10" id="KW-0547">Nucleotide-binding</keyword>
<dbReference type="HAMAP" id="MF_01820">
    <property type="entry name" value="GTPase_RsgA"/>
    <property type="match status" value="1"/>
</dbReference>
<keyword evidence="14" id="KW-1185">Reference proteome</keyword>
<keyword evidence="1 10" id="KW-0963">Cytoplasm</keyword>
<keyword evidence="2 10" id="KW-0690">Ribosome biogenesis</keyword>
<gene>
    <name evidence="10 13" type="primary">rsgA</name>
    <name evidence="13" type="ORF">HGH92_09820</name>
</gene>
<dbReference type="GO" id="GO:0005737">
    <property type="term" value="C:cytoplasm"/>
    <property type="evidence" value="ECO:0007669"/>
    <property type="project" value="UniProtKB-SubCell"/>
</dbReference>
<evidence type="ECO:0000256" key="5">
    <source>
        <dbReference type="ARBA" id="ARBA00022741"/>
    </source>
</evidence>
<dbReference type="Proteomes" id="UP000570474">
    <property type="component" value="Unassembled WGS sequence"/>
</dbReference>
<protein>
    <recommendedName>
        <fullName evidence="10">Small ribosomal subunit biogenesis GTPase RsgA</fullName>
        <ecNumber evidence="10">3.6.1.-</ecNumber>
    </recommendedName>
</protein>
<dbReference type="InterPro" id="IPR031944">
    <property type="entry name" value="RsgA_N"/>
</dbReference>
<evidence type="ECO:0000256" key="10">
    <source>
        <dbReference type="HAMAP-Rule" id="MF_01820"/>
    </source>
</evidence>
<dbReference type="InterPro" id="IPR004881">
    <property type="entry name" value="Ribosome_biogen_GTPase_RsgA"/>
</dbReference>
<dbReference type="InterPro" id="IPR012340">
    <property type="entry name" value="NA-bd_OB-fold"/>
</dbReference>
<dbReference type="InterPro" id="IPR010914">
    <property type="entry name" value="RsgA_GTPase_dom"/>
</dbReference>
<dbReference type="PANTHER" id="PTHR32120">
    <property type="entry name" value="SMALL RIBOSOMAL SUBUNIT BIOGENESIS GTPASE RSGA"/>
    <property type="match status" value="1"/>
</dbReference>
<feature type="domain" description="EngC GTPase" evidence="11">
    <location>
        <begin position="91"/>
        <end position="241"/>
    </location>
</feature>
<reference evidence="13 14" key="1">
    <citation type="submission" date="2020-04" db="EMBL/GenBank/DDBJ databases">
        <authorList>
            <person name="Yin C."/>
        </authorList>
    </citation>
    <scope>NUCLEOTIDE SEQUENCE [LARGE SCALE GENOMIC DNA]</scope>
    <source>
        <strain evidence="13 14">Ae27</strain>
    </source>
</reference>
<comment type="function">
    <text evidence="10">One of several proteins that assist in the late maturation steps of the functional core of the 30S ribosomal subunit. Helps release RbfA from mature subunits. May play a role in the assembly of ribosomal proteins into the subunit. Circularly permuted GTPase that catalyzes slow GTP hydrolysis, GTPase activity is stimulated by the 30S ribosomal subunit.</text>
</comment>
<comment type="subcellular location">
    <subcellularLocation>
        <location evidence="10">Cytoplasm</location>
    </subcellularLocation>
</comment>
<feature type="binding site" evidence="10">
    <location>
        <position position="280"/>
    </location>
    <ligand>
        <name>Zn(2+)</name>
        <dbReference type="ChEBI" id="CHEBI:29105"/>
    </ligand>
</feature>
<keyword evidence="9 10" id="KW-0342">GTP-binding</keyword>
<dbReference type="CDD" id="cd01854">
    <property type="entry name" value="YjeQ_EngC"/>
    <property type="match status" value="1"/>
</dbReference>
<feature type="binding site" evidence="10">
    <location>
        <position position="274"/>
    </location>
    <ligand>
        <name>Zn(2+)</name>
        <dbReference type="ChEBI" id="CHEBI:29105"/>
    </ligand>
</feature>
<proteinExistence type="inferred from homology"/>
<organism evidence="13 14">
    <name type="scientific">Chitinophaga varians</name>
    <dbReference type="NCBI Taxonomy" id="2202339"/>
    <lineage>
        <taxon>Bacteria</taxon>
        <taxon>Pseudomonadati</taxon>
        <taxon>Bacteroidota</taxon>
        <taxon>Chitinophagia</taxon>
        <taxon>Chitinophagales</taxon>
        <taxon>Chitinophagaceae</taxon>
        <taxon>Chitinophaga</taxon>
    </lineage>
</organism>
<sequence length="311" mass="34336">MQATVYKSTGSWYVVKTTTGEIFQARMKGIFKKNDDITSTNPIAVGDVVEIVPDDSDANAKNAMITEIGGRRNYIVRSSPHGRNKKHIIAANLDQAMLICTIREPRTSLGFIDRFLVTAAAYHIPAVLVFNKKDIYRAKEMELFEAIEALYTGIGYPVKLISATGMEGIEEIRAMLKDKTTLMSGHSGVGKSSLINDLVPGLDLRTTAVSGWSGKGLHTTTFAEMYDLPGGGCLIDTPGVREFGIVDMEKSELSHYFLEMQPYLSQCQFNNCLHINEPGCAVKEAVEAGEIDPERYVSYATILESIEEEQY</sequence>
<dbReference type="GO" id="GO:0005525">
    <property type="term" value="F:GTP binding"/>
    <property type="evidence" value="ECO:0007669"/>
    <property type="project" value="UniProtKB-UniRule"/>
</dbReference>
<dbReference type="Pfam" id="PF16745">
    <property type="entry name" value="RsgA_N"/>
    <property type="match status" value="1"/>
</dbReference>
<evidence type="ECO:0000259" key="12">
    <source>
        <dbReference type="PROSITE" id="PS51721"/>
    </source>
</evidence>
<dbReference type="NCBIfam" id="TIGR00157">
    <property type="entry name" value="ribosome small subunit-dependent GTPase A"/>
    <property type="match status" value="1"/>
</dbReference>
<dbReference type="GO" id="GO:0003924">
    <property type="term" value="F:GTPase activity"/>
    <property type="evidence" value="ECO:0007669"/>
    <property type="project" value="UniProtKB-UniRule"/>
</dbReference>
<dbReference type="PANTHER" id="PTHR32120:SF11">
    <property type="entry name" value="SMALL RIBOSOMAL SUBUNIT BIOGENESIS GTPASE RSGA 1, MITOCHONDRIAL-RELATED"/>
    <property type="match status" value="1"/>
</dbReference>
<comment type="caution">
    <text evidence="13">The sequence shown here is derived from an EMBL/GenBank/DDBJ whole genome shotgun (WGS) entry which is preliminary data.</text>
</comment>
<keyword evidence="7 10" id="KW-0862">Zinc</keyword>
<dbReference type="GO" id="GO:0019843">
    <property type="term" value="F:rRNA binding"/>
    <property type="evidence" value="ECO:0007669"/>
    <property type="project" value="UniProtKB-KW"/>
</dbReference>
<feature type="binding site" evidence="10">
    <location>
        <position position="272"/>
    </location>
    <ligand>
        <name>Zn(2+)</name>
        <dbReference type="ChEBI" id="CHEBI:29105"/>
    </ligand>
</feature>
<keyword evidence="3 10" id="KW-0479">Metal-binding</keyword>
<dbReference type="AlphaFoldDB" id="A0A847RNU0"/>
<dbReference type="RefSeq" id="WP_168870549.1">
    <property type="nucleotide sequence ID" value="NZ_JABAIA010000001.1"/>
</dbReference>
<evidence type="ECO:0000256" key="2">
    <source>
        <dbReference type="ARBA" id="ARBA00022517"/>
    </source>
</evidence>
<dbReference type="Gene3D" id="2.40.50.140">
    <property type="entry name" value="Nucleic acid-binding proteins"/>
    <property type="match status" value="1"/>
</dbReference>
<accession>A0A847RNU0</accession>
<comment type="cofactor">
    <cofactor evidence="10">
        <name>Zn(2+)</name>
        <dbReference type="ChEBI" id="CHEBI:29105"/>
    </cofactor>
    <text evidence="10">Binds 1 zinc ion per subunit.</text>
</comment>
<evidence type="ECO:0000259" key="11">
    <source>
        <dbReference type="PROSITE" id="PS50936"/>
    </source>
</evidence>
<comment type="similarity">
    <text evidence="10">Belongs to the TRAFAC class YlqF/YawG GTPase family. RsgA subfamily.</text>
</comment>
<keyword evidence="8 10" id="KW-0694">RNA-binding</keyword>
<dbReference type="Gene3D" id="3.40.50.300">
    <property type="entry name" value="P-loop containing nucleotide triphosphate hydrolases"/>
    <property type="match status" value="1"/>
</dbReference>
<dbReference type="SUPFAM" id="SSF52540">
    <property type="entry name" value="P-loop containing nucleoside triphosphate hydrolases"/>
    <property type="match status" value="1"/>
</dbReference>
<dbReference type="InterPro" id="IPR030378">
    <property type="entry name" value="G_CP_dom"/>
</dbReference>
<evidence type="ECO:0000256" key="6">
    <source>
        <dbReference type="ARBA" id="ARBA00022801"/>
    </source>
</evidence>
<dbReference type="Pfam" id="PF03193">
    <property type="entry name" value="RsgA_GTPase"/>
    <property type="match status" value="1"/>
</dbReference>
<dbReference type="GO" id="GO:0042274">
    <property type="term" value="P:ribosomal small subunit biogenesis"/>
    <property type="evidence" value="ECO:0007669"/>
    <property type="project" value="UniProtKB-UniRule"/>
</dbReference>